<evidence type="ECO:0000256" key="4">
    <source>
        <dbReference type="RuleBase" id="RU004020"/>
    </source>
</evidence>
<name>B8LD79_THAPS</name>
<evidence type="ECO:0000256" key="5">
    <source>
        <dbReference type="SAM" id="MobiDB-lite"/>
    </source>
</evidence>
<dbReference type="InterPro" id="IPR036390">
    <property type="entry name" value="WH_DNA-bd_sf"/>
</dbReference>
<evidence type="ECO:0000313" key="8">
    <source>
        <dbReference type="Proteomes" id="UP000001449"/>
    </source>
</evidence>
<feature type="region of interest" description="Disordered" evidence="5">
    <location>
        <begin position="1"/>
        <end position="31"/>
    </location>
</feature>
<proteinExistence type="inferred from homology"/>
<organism evidence="7 8">
    <name type="scientific">Thalassiosira pseudonana</name>
    <name type="common">Marine diatom</name>
    <name type="synonym">Cyclotella nana</name>
    <dbReference type="NCBI Taxonomy" id="35128"/>
    <lineage>
        <taxon>Eukaryota</taxon>
        <taxon>Sar</taxon>
        <taxon>Stramenopiles</taxon>
        <taxon>Ochrophyta</taxon>
        <taxon>Bacillariophyta</taxon>
        <taxon>Coscinodiscophyceae</taxon>
        <taxon>Thalassiosirophycidae</taxon>
        <taxon>Thalassiosirales</taxon>
        <taxon>Thalassiosiraceae</taxon>
        <taxon>Thalassiosira</taxon>
    </lineage>
</organism>
<protein>
    <recommendedName>
        <fullName evidence="6">HSF-type DNA-binding domain-containing protein</fullName>
    </recommendedName>
</protein>
<gene>
    <name evidence="7" type="ORF">THAPSDRAFT_11155</name>
</gene>
<accession>B8LD79</accession>
<dbReference type="InterPro" id="IPR036388">
    <property type="entry name" value="WH-like_DNA-bd_sf"/>
</dbReference>
<dbReference type="KEGG" id="tps:THAPSDRAFT_11155"/>
<dbReference type="Gene3D" id="1.10.10.10">
    <property type="entry name" value="Winged helix-like DNA-binding domain superfamily/Winged helix DNA-binding domain"/>
    <property type="match status" value="1"/>
</dbReference>
<dbReference type="eggNOG" id="ENOG502T2PD">
    <property type="taxonomic scope" value="Eukaryota"/>
</dbReference>
<dbReference type="Pfam" id="PF00447">
    <property type="entry name" value="HSF_DNA-bind"/>
    <property type="match status" value="1"/>
</dbReference>
<dbReference type="FunFam" id="1.10.10.10:FF:000479">
    <property type="entry name" value="Predicted protein"/>
    <property type="match status" value="1"/>
</dbReference>
<evidence type="ECO:0000256" key="2">
    <source>
        <dbReference type="ARBA" id="ARBA00023125"/>
    </source>
</evidence>
<dbReference type="InParanoid" id="B8LD79"/>
<comment type="similarity">
    <text evidence="4">Belongs to the HSF family.</text>
</comment>
<dbReference type="RefSeq" id="XP_002297030.1">
    <property type="nucleotide sequence ID" value="XM_002296994.1"/>
</dbReference>
<comment type="subcellular location">
    <subcellularLocation>
        <location evidence="1">Nucleus</location>
    </subcellularLocation>
</comment>
<feature type="domain" description="HSF-type DNA-binding" evidence="6">
    <location>
        <begin position="62"/>
        <end position="146"/>
    </location>
</feature>
<dbReference type="SUPFAM" id="SSF46785">
    <property type="entry name" value="Winged helix' DNA-binding domain"/>
    <property type="match status" value="1"/>
</dbReference>
<evidence type="ECO:0000256" key="1">
    <source>
        <dbReference type="ARBA" id="ARBA00004123"/>
    </source>
</evidence>
<dbReference type="SMART" id="SM00415">
    <property type="entry name" value="HSF"/>
    <property type="match status" value="1"/>
</dbReference>
<reference evidence="7 8" key="2">
    <citation type="journal article" date="2008" name="Nature">
        <title>The Phaeodactylum genome reveals the evolutionary history of diatom genomes.</title>
        <authorList>
            <person name="Bowler C."/>
            <person name="Allen A.E."/>
            <person name="Badger J.H."/>
            <person name="Grimwood J."/>
            <person name="Jabbari K."/>
            <person name="Kuo A."/>
            <person name="Maheswari U."/>
            <person name="Martens C."/>
            <person name="Maumus F."/>
            <person name="Otillar R.P."/>
            <person name="Rayko E."/>
            <person name="Salamov A."/>
            <person name="Vandepoele K."/>
            <person name="Beszteri B."/>
            <person name="Gruber A."/>
            <person name="Heijde M."/>
            <person name="Katinka M."/>
            <person name="Mock T."/>
            <person name="Valentin K."/>
            <person name="Verret F."/>
            <person name="Berges J.A."/>
            <person name="Brownlee C."/>
            <person name="Cadoret J.P."/>
            <person name="Chiovitti A."/>
            <person name="Choi C.J."/>
            <person name="Coesel S."/>
            <person name="De Martino A."/>
            <person name="Detter J.C."/>
            <person name="Durkin C."/>
            <person name="Falciatore A."/>
            <person name="Fournet J."/>
            <person name="Haruta M."/>
            <person name="Huysman M.J."/>
            <person name="Jenkins B.D."/>
            <person name="Jiroutova K."/>
            <person name="Jorgensen R.E."/>
            <person name="Joubert Y."/>
            <person name="Kaplan A."/>
            <person name="Kroger N."/>
            <person name="Kroth P.G."/>
            <person name="La Roche J."/>
            <person name="Lindquist E."/>
            <person name="Lommer M."/>
            <person name="Martin-Jezequel V."/>
            <person name="Lopez P.J."/>
            <person name="Lucas S."/>
            <person name="Mangogna M."/>
            <person name="McGinnis K."/>
            <person name="Medlin L.K."/>
            <person name="Montsant A."/>
            <person name="Oudot-Le Secq M.P."/>
            <person name="Napoli C."/>
            <person name="Obornik M."/>
            <person name="Parker M.S."/>
            <person name="Petit J.L."/>
            <person name="Porcel B.M."/>
            <person name="Poulsen N."/>
            <person name="Robison M."/>
            <person name="Rychlewski L."/>
            <person name="Rynearson T.A."/>
            <person name="Schmutz J."/>
            <person name="Shapiro H."/>
            <person name="Siaut M."/>
            <person name="Stanley M."/>
            <person name="Sussman M.R."/>
            <person name="Taylor A.R."/>
            <person name="Vardi A."/>
            <person name="von Dassow P."/>
            <person name="Vyverman W."/>
            <person name="Willis A."/>
            <person name="Wyrwicz L.S."/>
            <person name="Rokhsar D.S."/>
            <person name="Weissenbach J."/>
            <person name="Armbrust E.V."/>
            <person name="Green B.R."/>
            <person name="Van de Peer Y."/>
            <person name="Grigoriev I.V."/>
        </authorList>
    </citation>
    <scope>NUCLEOTIDE SEQUENCE [LARGE SCALE GENOMIC DNA]</scope>
    <source>
        <strain evidence="7 8">CCMP1335</strain>
    </source>
</reference>
<dbReference type="Proteomes" id="UP000001449">
    <property type="component" value="Unassembled WGS sequence"/>
</dbReference>
<dbReference type="PANTHER" id="PTHR10015">
    <property type="entry name" value="HEAT SHOCK TRANSCRIPTION FACTOR"/>
    <property type="match status" value="1"/>
</dbReference>
<dbReference type="PANTHER" id="PTHR10015:SF206">
    <property type="entry name" value="HSF-TYPE DNA-BINDING DOMAIN-CONTAINING PROTEIN"/>
    <property type="match status" value="1"/>
</dbReference>
<reference evidence="7 8" key="1">
    <citation type="journal article" date="2004" name="Science">
        <title>The genome of the diatom Thalassiosira pseudonana: ecology, evolution, and metabolism.</title>
        <authorList>
            <person name="Armbrust E.V."/>
            <person name="Berges J.A."/>
            <person name="Bowler C."/>
            <person name="Green B.R."/>
            <person name="Martinez D."/>
            <person name="Putnam N.H."/>
            <person name="Zhou S."/>
            <person name="Allen A.E."/>
            <person name="Apt K.E."/>
            <person name="Bechner M."/>
            <person name="Brzezinski M.A."/>
            <person name="Chaal B.K."/>
            <person name="Chiovitti A."/>
            <person name="Davis A.K."/>
            <person name="Demarest M.S."/>
            <person name="Detter J.C."/>
            <person name="Glavina T."/>
            <person name="Goodstein D."/>
            <person name="Hadi M.Z."/>
            <person name="Hellsten U."/>
            <person name="Hildebrand M."/>
            <person name="Jenkins B.D."/>
            <person name="Jurka J."/>
            <person name="Kapitonov V.V."/>
            <person name="Kroger N."/>
            <person name="Lau W.W."/>
            <person name="Lane T.W."/>
            <person name="Larimer F.W."/>
            <person name="Lippmeier J.C."/>
            <person name="Lucas S."/>
            <person name="Medina M."/>
            <person name="Montsant A."/>
            <person name="Obornik M."/>
            <person name="Parker M.S."/>
            <person name="Palenik B."/>
            <person name="Pazour G.J."/>
            <person name="Richardson P.M."/>
            <person name="Rynearson T.A."/>
            <person name="Saito M.A."/>
            <person name="Schwartz D.C."/>
            <person name="Thamatrakoln K."/>
            <person name="Valentin K."/>
            <person name="Vardi A."/>
            <person name="Wilkerson F.P."/>
            <person name="Rokhsar D.S."/>
        </authorList>
    </citation>
    <scope>NUCLEOTIDE SEQUENCE [LARGE SCALE GENOMIC DNA]</scope>
    <source>
        <strain evidence="7 8">CCMP1335</strain>
    </source>
</reference>
<dbReference type="AlphaFoldDB" id="B8LD79"/>
<dbReference type="HOGENOM" id="CLU_613253_0_0_1"/>
<keyword evidence="8" id="KW-1185">Reference proteome</keyword>
<dbReference type="GO" id="GO:0003700">
    <property type="term" value="F:DNA-binding transcription factor activity"/>
    <property type="evidence" value="ECO:0007669"/>
    <property type="project" value="InterPro"/>
</dbReference>
<dbReference type="EMBL" id="DS999419">
    <property type="protein sequence ID" value="EED86758.1"/>
    <property type="molecule type" value="Genomic_DNA"/>
</dbReference>
<evidence type="ECO:0000259" key="6">
    <source>
        <dbReference type="SMART" id="SM00415"/>
    </source>
</evidence>
<dbReference type="GO" id="GO:0005634">
    <property type="term" value="C:nucleus"/>
    <property type="evidence" value="ECO:0007669"/>
    <property type="project" value="UniProtKB-SubCell"/>
</dbReference>
<keyword evidence="3" id="KW-0539">Nucleus</keyword>
<dbReference type="InterPro" id="IPR000232">
    <property type="entry name" value="HSF_DNA-bd"/>
</dbReference>
<sequence>MNDDGRFFNGPDDGGGGGVGRDSRNKKKERVVKKTIIDHSYRDYSQTPVSEDVNSLVNGRRKTQSFPAKLHEICSNPEYRHIVSWLPHGRSWCIIDKELMCSVVLPKYFNHNKFERLLRVGPDHRSYYHERFLRGRPDLVSMIKRLVNPGKRLPDKHNEPNLFEISGKYPLPVIEGMPTTNAPTNASTLSSFQQDQSPAFPPSFVNPYAIQQVRNQKQNVQQQMNHNPTESTSKSKVNANAFQPFTSQAAQFYDTAIPQPQQRFSQNTSSFSSQLQQQFQQLQMQMQQLPNNQLPPNVYGSSSFQNANAIFAMNSTYNPHFNDNTSASIMMNINLNDQQPPTAMNESDEMKPAAQQQQQQQSVEMFVDRTIPVVFGKDVNQNTSYQASSTTFGYTIANQSIAASVATSIHHHHELITSSTERNITDGSSNNSNGNSNMFIFPAILPT</sequence>
<dbReference type="GeneID" id="7446293"/>
<evidence type="ECO:0000256" key="3">
    <source>
        <dbReference type="ARBA" id="ARBA00023242"/>
    </source>
</evidence>
<dbReference type="GO" id="GO:0043565">
    <property type="term" value="F:sequence-specific DNA binding"/>
    <property type="evidence" value="ECO:0007669"/>
    <property type="project" value="InterPro"/>
</dbReference>
<dbReference type="PaxDb" id="35128-Thaps11155"/>
<keyword evidence="2" id="KW-0238">DNA-binding</keyword>
<evidence type="ECO:0000313" key="7">
    <source>
        <dbReference type="EMBL" id="EED86758.1"/>
    </source>
</evidence>